<evidence type="ECO:0000313" key="3">
    <source>
        <dbReference type="Proteomes" id="UP000216024"/>
    </source>
</evidence>
<dbReference type="Pfam" id="PF12724">
    <property type="entry name" value="Flavodoxin_5"/>
    <property type="match status" value="1"/>
</dbReference>
<accession>A0A267MEA4</accession>
<dbReference type="Gene3D" id="3.40.50.360">
    <property type="match status" value="1"/>
</dbReference>
<feature type="domain" description="Flavodoxin" evidence="1">
    <location>
        <begin position="5"/>
        <end position="65"/>
    </location>
</feature>
<sequence length="136" mass="14856">MKTAVRYFTRTGNTKKLAEVIAREASVEALPVTEPLTEDVDTLFLASSVYGAGVAGEVKTFLANIGVQVGEIVNISSAAIIESTYAQVKKIAEKNGLKMSTDEYHCRGQFTLMHKGRPNAEDLQEAAAFAKRYLKR</sequence>
<dbReference type="SUPFAM" id="SSF52218">
    <property type="entry name" value="Flavoproteins"/>
    <property type="match status" value="1"/>
</dbReference>
<dbReference type="OrthoDB" id="1739094at2"/>
<dbReference type="Proteomes" id="UP000216024">
    <property type="component" value="Unassembled WGS sequence"/>
</dbReference>
<evidence type="ECO:0000313" key="2">
    <source>
        <dbReference type="EMBL" id="PAB57130.1"/>
    </source>
</evidence>
<comment type="caution">
    <text evidence="2">The sequence shown here is derived from an EMBL/GenBank/DDBJ whole genome shotgun (WGS) entry which is preliminary data.</text>
</comment>
<evidence type="ECO:0000259" key="1">
    <source>
        <dbReference type="Pfam" id="PF12724"/>
    </source>
</evidence>
<protein>
    <submittedName>
        <fullName evidence="2">Flavodoxin</fullName>
    </submittedName>
</protein>
<dbReference type="InterPro" id="IPR029039">
    <property type="entry name" value="Flavoprotein-like_sf"/>
</dbReference>
<name>A0A267MEA4_9FIRM</name>
<gene>
    <name evidence="2" type="ORF">CCE28_19565</name>
</gene>
<organism evidence="2 3">
    <name type="scientific">Anaeromicrobium sediminis</name>
    <dbReference type="NCBI Taxonomy" id="1478221"/>
    <lineage>
        <taxon>Bacteria</taxon>
        <taxon>Bacillati</taxon>
        <taxon>Bacillota</taxon>
        <taxon>Clostridia</taxon>
        <taxon>Peptostreptococcales</taxon>
        <taxon>Thermotaleaceae</taxon>
        <taxon>Anaeromicrobium</taxon>
    </lineage>
</organism>
<proteinExistence type="predicted"/>
<keyword evidence="3" id="KW-1185">Reference proteome</keyword>
<dbReference type="EMBL" id="NIBG01000028">
    <property type="protein sequence ID" value="PAB57130.1"/>
    <property type="molecule type" value="Genomic_DNA"/>
</dbReference>
<reference evidence="2 3" key="1">
    <citation type="submission" date="2017-06" db="EMBL/GenBank/DDBJ databases">
        <title>Draft genome sequence of anaerobic fermentative bacterium Anaeromicrobium sediminis DY2726D isolated from West Pacific Ocean sediments.</title>
        <authorList>
            <person name="Zeng X."/>
        </authorList>
    </citation>
    <scope>NUCLEOTIDE SEQUENCE [LARGE SCALE GENOMIC DNA]</scope>
    <source>
        <strain evidence="2 3">DY2726D</strain>
    </source>
</reference>
<dbReference type="RefSeq" id="WP_095135564.1">
    <property type="nucleotide sequence ID" value="NZ_NIBG01000028.1"/>
</dbReference>
<dbReference type="InterPro" id="IPR026816">
    <property type="entry name" value="Flavodoxin_dom"/>
</dbReference>
<dbReference type="AlphaFoldDB" id="A0A267MEA4"/>